<evidence type="ECO:0008006" key="3">
    <source>
        <dbReference type="Google" id="ProtNLM"/>
    </source>
</evidence>
<organism evidence="1 2">
    <name type="scientific">Symbiodinium natans</name>
    <dbReference type="NCBI Taxonomy" id="878477"/>
    <lineage>
        <taxon>Eukaryota</taxon>
        <taxon>Sar</taxon>
        <taxon>Alveolata</taxon>
        <taxon>Dinophyceae</taxon>
        <taxon>Suessiales</taxon>
        <taxon>Symbiodiniaceae</taxon>
        <taxon>Symbiodinium</taxon>
    </lineage>
</organism>
<comment type="caution">
    <text evidence="1">The sequence shown here is derived from an EMBL/GenBank/DDBJ whole genome shotgun (WGS) entry which is preliminary data.</text>
</comment>
<gene>
    <name evidence="1" type="ORF">SNAT2548_LOCUS3797</name>
</gene>
<name>A0A812IAX9_9DINO</name>
<dbReference type="Proteomes" id="UP000604046">
    <property type="component" value="Unassembled WGS sequence"/>
</dbReference>
<proteinExistence type="predicted"/>
<protein>
    <recommendedName>
        <fullName evidence="3">C3H1-type domain-containing protein</fullName>
    </recommendedName>
</protein>
<keyword evidence="2" id="KW-1185">Reference proteome</keyword>
<accession>A0A812IAX9</accession>
<evidence type="ECO:0000313" key="1">
    <source>
        <dbReference type="EMBL" id="CAE7031522.1"/>
    </source>
</evidence>
<reference evidence="1" key="1">
    <citation type="submission" date="2021-02" db="EMBL/GenBank/DDBJ databases">
        <authorList>
            <person name="Dougan E. K."/>
            <person name="Rhodes N."/>
            <person name="Thang M."/>
            <person name="Chan C."/>
        </authorList>
    </citation>
    <scope>NUCLEOTIDE SEQUENCE</scope>
</reference>
<dbReference type="AlphaFoldDB" id="A0A812IAX9"/>
<dbReference type="EMBL" id="CAJNDS010000232">
    <property type="protein sequence ID" value="CAE7031522.1"/>
    <property type="molecule type" value="Genomic_DNA"/>
</dbReference>
<evidence type="ECO:0000313" key="2">
    <source>
        <dbReference type="Proteomes" id="UP000604046"/>
    </source>
</evidence>
<sequence>MHYKHAVPTTASSDECLKDPDVVVATGWCTPTVEEGRSVSKSSTATTYCEPSCYEESEATKVVQDGSGSSVGSLVEPVDVKQFRKQLNKSLKRDGAMESVGSAGHPDSCTPCSFYCFSCLGCRLDRACTYCHLFHQSGRRKRREEWKRRQVSSWHTCEGKPQEPTQDVGEPLPKDFGEATSPDMMALRPRAPPGLSKASIQEERIQHVLPSSASCSLLPSALSTLPAAQKATLVLAEATNLCNSLLNQASTHVFEYRPSSLEVCVGEMVELWPPVSHLRGCFFVAAPSLPSGVQLDGRSGLVYGRPEEPTPGEVNYLVTAWQLEQVPPNVGVALIRLTVAGRLSCGNTDCYRFAMPSPDA</sequence>